<dbReference type="Proteomes" id="UP000182284">
    <property type="component" value="Unassembled WGS sequence"/>
</dbReference>
<protein>
    <submittedName>
        <fullName evidence="1">Uncharacterized protein</fullName>
    </submittedName>
</protein>
<dbReference type="OrthoDB" id="7853565at2"/>
<dbReference type="RefSeq" id="WP_074642773.1">
    <property type="nucleotide sequence ID" value="NZ_FNBL01000003.1"/>
</dbReference>
<name>A0A1G7JK31_9RHOB</name>
<sequence length="61" mass="6908">MARNLPPVAEQLPILRKPTDTIHVTKGTPMKRAGFAKQLPKNFTEQEFVNLMNHMSDESSD</sequence>
<accession>A0A1G7JK31</accession>
<proteinExistence type="predicted"/>
<gene>
    <name evidence="1" type="ORF">SAMN04488117_10399</name>
</gene>
<reference evidence="1 2" key="1">
    <citation type="submission" date="2016-10" db="EMBL/GenBank/DDBJ databases">
        <authorList>
            <person name="de Groot N.N."/>
        </authorList>
    </citation>
    <scope>NUCLEOTIDE SEQUENCE [LARGE SCALE GENOMIC DNA]</scope>
    <source>
        <strain evidence="1 2">DSM 27375</strain>
    </source>
</reference>
<evidence type="ECO:0000313" key="2">
    <source>
        <dbReference type="Proteomes" id="UP000182284"/>
    </source>
</evidence>
<dbReference type="EMBL" id="FNBL01000003">
    <property type="protein sequence ID" value="SDF24819.1"/>
    <property type="molecule type" value="Genomic_DNA"/>
</dbReference>
<dbReference type="AlphaFoldDB" id="A0A1G7JK31"/>
<organism evidence="1 2">
    <name type="scientific">Celeribacter baekdonensis</name>
    <dbReference type="NCBI Taxonomy" id="875171"/>
    <lineage>
        <taxon>Bacteria</taxon>
        <taxon>Pseudomonadati</taxon>
        <taxon>Pseudomonadota</taxon>
        <taxon>Alphaproteobacteria</taxon>
        <taxon>Rhodobacterales</taxon>
        <taxon>Roseobacteraceae</taxon>
        <taxon>Celeribacter</taxon>
    </lineage>
</organism>
<evidence type="ECO:0000313" key="1">
    <source>
        <dbReference type="EMBL" id="SDF24819.1"/>
    </source>
</evidence>